<gene>
    <name evidence="1" type="ORF">EXN22_16925</name>
</gene>
<dbReference type="AlphaFoldDB" id="A0A411MKI4"/>
<evidence type="ECO:0000313" key="1">
    <source>
        <dbReference type="EMBL" id="QBF27290.1"/>
    </source>
</evidence>
<organism evidence="1 2">
    <name type="scientific">Pseudomonas tructae</name>
    <dbReference type="NCBI Taxonomy" id="2518644"/>
    <lineage>
        <taxon>Bacteria</taxon>
        <taxon>Pseudomonadati</taxon>
        <taxon>Pseudomonadota</taxon>
        <taxon>Gammaproteobacteria</taxon>
        <taxon>Pseudomonadales</taxon>
        <taxon>Pseudomonadaceae</taxon>
        <taxon>Pseudomonas</taxon>
    </lineage>
</organism>
<protein>
    <submittedName>
        <fullName evidence="1">Uncharacterized protein</fullName>
    </submittedName>
</protein>
<dbReference type="Proteomes" id="UP000291130">
    <property type="component" value="Chromosome"/>
</dbReference>
<evidence type="ECO:0000313" key="2">
    <source>
        <dbReference type="Proteomes" id="UP000291130"/>
    </source>
</evidence>
<reference evidence="1 2" key="1">
    <citation type="submission" date="2019-02" db="EMBL/GenBank/DDBJ databases">
        <title>Complete genome sequence of Pseudomonas sp. SNU WT1 isolated from rainbow trout.</title>
        <authorList>
            <person name="Oh W.T."/>
            <person name="Park S.C."/>
        </authorList>
    </citation>
    <scope>NUCLEOTIDE SEQUENCE [LARGE SCALE GENOMIC DNA]</scope>
    <source>
        <strain evidence="1 2">SNU WT1</strain>
    </source>
</reference>
<dbReference type="OrthoDB" id="7018911at2"/>
<dbReference type="EMBL" id="CP035952">
    <property type="protein sequence ID" value="QBF27290.1"/>
    <property type="molecule type" value="Genomic_DNA"/>
</dbReference>
<sequence>MDDPRYYPFHLFAATFQSEDQARQFAFEQWQPEPPADASPAQYAAWEDNNPSWPLAEELEFFMDSDFVELDESLTYVHSLVASEAQKALLSSPSLEAFSHFIIIGDNALGADRRAPDHTPLRQPQSTATLTYLGHFN</sequence>
<name>A0A411MKI4_9PSED</name>
<dbReference type="KEGG" id="ptk:EXN22_16925"/>
<dbReference type="RefSeq" id="WP_130265152.1">
    <property type="nucleotide sequence ID" value="NZ_CP035952.1"/>
</dbReference>
<proteinExistence type="predicted"/>
<keyword evidence="2" id="KW-1185">Reference proteome</keyword>
<accession>A0A411MKI4</accession>